<dbReference type="Proteomes" id="UP000187406">
    <property type="component" value="Unassembled WGS sequence"/>
</dbReference>
<keyword evidence="4" id="KW-1185">Reference proteome</keyword>
<gene>
    <name evidence="3" type="ORF">CFOL_v3_33310</name>
</gene>
<name>A0A1Q3DCB3_CEPFO</name>
<keyword evidence="1" id="KW-0677">Repeat</keyword>
<protein>
    <submittedName>
        <fullName evidence="3">PPR_1 domain-containing protein</fullName>
    </submittedName>
</protein>
<evidence type="ECO:0000313" key="4">
    <source>
        <dbReference type="Proteomes" id="UP000187406"/>
    </source>
</evidence>
<comment type="caution">
    <text evidence="3">The sequence shown here is derived from an EMBL/GenBank/DDBJ whole genome shotgun (WGS) entry which is preliminary data.</text>
</comment>
<dbReference type="PROSITE" id="PS51375">
    <property type="entry name" value="PPR"/>
    <property type="match status" value="1"/>
</dbReference>
<dbReference type="Pfam" id="PF12854">
    <property type="entry name" value="PPR_1"/>
    <property type="match status" value="1"/>
</dbReference>
<dbReference type="AlphaFoldDB" id="A0A1Q3DCB3"/>
<dbReference type="Gene3D" id="1.25.40.10">
    <property type="entry name" value="Tetratricopeptide repeat domain"/>
    <property type="match status" value="1"/>
</dbReference>
<dbReference type="OrthoDB" id="42736at2759"/>
<evidence type="ECO:0000313" key="3">
    <source>
        <dbReference type="EMBL" id="GAV89898.1"/>
    </source>
</evidence>
<proteinExistence type="predicted"/>
<dbReference type="NCBIfam" id="TIGR00756">
    <property type="entry name" value="PPR"/>
    <property type="match status" value="1"/>
</dbReference>
<evidence type="ECO:0000256" key="2">
    <source>
        <dbReference type="PROSITE-ProRule" id="PRU00708"/>
    </source>
</evidence>
<evidence type="ECO:0000256" key="1">
    <source>
        <dbReference type="ARBA" id="ARBA00022737"/>
    </source>
</evidence>
<sequence length="52" mass="5864">MESLGLKVGLEPTAVTFSTLINGLCIEGKIHQAVRLFDQMVEIYYLLCYKLT</sequence>
<dbReference type="InterPro" id="IPR002885">
    <property type="entry name" value="PPR_rpt"/>
</dbReference>
<dbReference type="InParanoid" id="A0A1Q3DCB3"/>
<dbReference type="InterPro" id="IPR011990">
    <property type="entry name" value="TPR-like_helical_dom_sf"/>
</dbReference>
<organism evidence="3 4">
    <name type="scientific">Cephalotus follicularis</name>
    <name type="common">Albany pitcher plant</name>
    <dbReference type="NCBI Taxonomy" id="3775"/>
    <lineage>
        <taxon>Eukaryota</taxon>
        <taxon>Viridiplantae</taxon>
        <taxon>Streptophyta</taxon>
        <taxon>Embryophyta</taxon>
        <taxon>Tracheophyta</taxon>
        <taxon>Spermatophyta</taxon>
        <taxon>Magnoliopsida</taxon>
        <taxon>eudicotyledons</taxon>
        <taxon>Gunneridae</taxon>
        <taxon>Pentapetalae</taxon>
        <taxon>rosids</taxon>
        <taxon>fabids</taxon>
        <taxon>Oxalidales</taxon>
        <taxon>Cephalotaceae</taxon>
        <taxon>Cephalotus</taxon>
    </lineage>
</organism>
<reference evidence="4" key="1">
    <citation type="submission" date="2016-04" db="EMBL/GenBank/DDBJ databases">
        <title>Cephalotus genome sequencing.</title>
        <authorList>
            <person name="Fukushima K."/>
            <person name="Hasebe M."/>
            <person name="Fang X."/>
        </authorList>
    </citation>
    <scope>NUCLEOTIDE SEQUENCE [LARGE SCALE GENOMIC DNA]</scope>
    <source>
        <strain evidence="4">cv. St1</strain>
    </source>
</reference>
<dbReference type="EMBL" id="BDDD01005828">
    <property type="protein sequence ID" value="GAV89898.1"/>
    <property type="molecule type" value="Genomic_DNA"/>
</dbReference>
<feature type="repeat" description="PPR" evidence="2">
    <location>
        <begin position="13"/>
        <end position="47"/>
    </location>
</feature>
<accession>A0A1Q3DCB3</accession>